<protein>
    <submittedName>
        <fullName evidence="1">Uncharacterized protein</fullName>
    </submittedName>
</protein>
<accession>A0ABD0MFU3</accession>
<gene>
    <name evidence="1" type="ORF">M9458_057662</name>
</gene>
<feature type="non-terminal residue" evidence="1">
    <location>
        <position position="1"/>
    </location>
</feature>
<dbReference type="Proteomes" id="UP001529510">
    <property type="component" value="Unassembled WGS sequence"/>
</dbReference>
<dbReference type="EMBL" id="JAMKFB020000831">
    <property type="protein sequence ID" value="KAL0147138.1"/>
    <property type="molecule type" value="Genomic_DNA"/>
</dbReference>
<evidence type="ECO:0000313" key="1">
    <source>
        <dbReference type="EMBL" id="KAL0147138.1"/>
    </source>
</evidence>
<reference evidence="1 2" key="1">
    <citation type="submission" date="2024-05" db="EMBL/GenBank/DDBJ databases">
        <title>Genome sequencing and assembly of Indian major carp, Cirrhinus mrigala (Hamilton, 1822).</title>
        <authorList>
            <person name="Mohindra V."/>
            <person name="Chowdhury L.M."/>
            <person name="Lal K."/>
            <person name="Jena J.K."/>
        </authorList>
    </citation>
    <scope>NUCLEOTIDE SEQUENCE [LARGE SCALE GENOMIC DNA]</scope>
    <source>
        <strain evidence="1">CM1030</strain>
        <tissue evidence="1">Blood</tissue>
    </source>
</reference>
<evidence type="ECO:0000313" key="2">
    <source>
        <dbReference type="Proteomes" id="UP001529510"/>
    </source>
</evidence>
<proteinExistence type="predicted"/>
<name>A0ABD0MFU3_CIRMR</name>
<keyword evidence="2" id="KW-1185">Reference proteome</keyword>
<organism evidence="1 2">
    <name type="scientific">Cirrhinus mrigala</name>
    <name type="common">Mrigala</name>
    <dbReference type="NCBI Taxonomy" id="683832"/>
    <lineage>
        <taxon>Eukaryota</taxon>
        <taxon>Metazoa</taxon>
        <taxon>Chordata</taxon>
        <taxon>Craniata</taxon>
        <taxon>Vertebrata</taxon>
        <taxon>Euteleostomi</taxon>
        <taxon>Actinopterygii</taxon>
        <taxon>Neopterygii</taxon>
        <taxon>Teleostei</taxon>
        <taxon>Ostariophysi</taxon>
        <taxon>Cypriniformes</taxon>
        <taxon>Cyprinidae</taxon>
        <taxon>Labeoninae</taxon>
        <taxon>Labeonini</taxon>
        <taxon>Cirrhinus</taxon>
    </lineage>
</organism>
<dbReference type="AlphaFoldDB" id="A0ABD0MFU3"/>
<comment type="caution">
    <text evidence="1">The sequence shown here is derived from an EMBL/GenBank/DDBJ whole genome shotgun (WGS) entry which is preliminary data.</text>
</comment>
<sequence>GYLKLSQCIRSVVKKKAKSLQSGMAVSEGCCEKGYLQLSQCIRSVVKKKPKLTAPGIPGGLHPSTNQALPCLASEIRRDRARSEWYGRKRGLL</sequence>